<dbReference type="GO" id="GO:0006508">
    <property type="term" value="P:proteolysis"/>
    <property type="evidence" value="ECO:0007669"/>
    <property type="project" value="UniProtKB-KW"/>
</dbReference>
<dbReference type="Pfam" id="PF07998">
    <property type="entry name" value="Peptidase_M54"/>
    <property type="match status" value="1"/>
</dbReference>
<dbReference type="PANTHER" id="PTHR15910">
    <property type="entry name" value="ARCHAEMETZINCIN"/>
    <property type="match status" value="1"/>
</dbReference>
<dbReference type="AlphaFoldDB" id="A0A7S7SM58"/>
<name>A0A7S7SM58_PALFE</name>
<dbReference type="Gene3D" id="3.40.390.10">
    <property type="entry name" value="Collagenase (Catalytic Domain)"/>
    <property type="match status" value="1"/>
</dbReference>
<organism evidence="7 8">
    <name type="scientific">Paludibaculum fermentans</name>
    <dbReference type="NCBI Taxonomy" id="1473598"/>
    <lineage>
        <taxon>Bacteria</taxon>
        <taxon>Pseudomonadati</taxon>
        <taxon>Acidobacteriota</taxon>
        <taxon>Terriglobia</taxon>
        <taxon>Bryobacterales</taxon>
        <taxon>Bryobacteraceae</taxon>
        <taxon>Paludibaculum</taxon>
    </lineage>
</organism>
<keyword evidence="5" id="KW-0862">Zinc</keyword>
<dbReference type="InterPro" id="IPR012962">
    <property type="entry name" value="Pept_M54_archaemetzincn"/>
</dbReference>
<dbReference type="InterPro" id="IPR024079">
    <property type="entry name" value="MetalloPept_cat_dom_sf"/>
</dbReference>
<evidence type="ECO:0000256" key="6">
    <source>
        <dbReference type="ARBA" id="ARBA00023049"/>
    </source>
</evidence>
<keyword evidence="4" id="KW-0378">Hydrolase</keyword>
<keyword evidence="3" id="KW-0479">Metal-binding</keyword>
<dbReference type="CDD" id="cd11375">
    <property type="entry name" value="Peptidase_M54"/>
    <property type="match status" value="1"/>
</dbReference>
<dbReference type="KEGG" id="pfer:IRI77_09135"/>
<dbReference type="NCBIfam" id="NF033823">
    <property type="entry name" value="archmetzin"/>
    <property type="match status" value="1"/>
</dbReference>
<dbReference type="EMBL" id="CP063849">
    <property type="protein sequence ID" value="QOY90099.1"/>
    <property type="molecule type" value="Genomic_DNA"/>
</dbReference>
<keyword evidence="8" id="KW-1185">Reference proteome</keyword>
<protein>
    <submittedName>
        <fullName evidence="7">Archaemetzincin family Zn-dependent metalloprotease</fullName>
    </submittedName>
</protein>
<proteinExistence type="predicted"/>
<keyword evidence="6 7" id="KW-0482">Metalloprotease</keyword>
<evidence type="ECO:0000313" key="7">
    <source>
        <dbReference type="EMBL" id="QOY90099.1"/>
    </source>
</evidence>
<dbReference type="GO" id="GO:0008237">
    <property type="term" value="F:metallopeptidase activity"/>
    <property type="evidence" value="ECO:0007669"/>
    <property type="project" value="UniProtKB-KW"/>
</dbReference>
<evidence type="ECO:0000256" key="2">
    <source>
        <dbReference type="ARBA" id="ARBA00022670"/>
    </source>
</evidence>
<gene>
    <name evidence="7" type="ORF">IRI77_09135</name>
</gene>
<dbReference type="Proteomes" id="UP000593892">
    <property type="component" value="Chromosome"/>
</dbReference>
<accession>A0A7S7SM58</accession>
<evidence type="ECO:0000256" key="3">
    <source>
        <dbReference type="ARBA" id="ARBA00022723"/>
    </source>
</evidence>
<evidence type="ECO:0000256" key="5">
    <source>
        <dbReference type="ARBA" id="ARBA00022833"/>
    </source>
</evidence>
<evidence type="ECO:0000256" key="4">
    <source>
        <dbReference type="ARBA" id="ARBA00022801"/>
    </source>
</evidence>
<evidence type="ECO:0000313" key="8">
    <source>
        <dbReference type="Proteomes" id="UP000593892"/>
    </source>
</evidence>
<dbReference type="PIRSF" id="PIRSF005785">
    <property type="entry name" value="Zn-prot_arch"/>
    <property type="match status" value="1"/>
</dbReference>
<dbReference type="RefSeq" id="WP_194451763.1">
    <property type="nucleotide sequence ID" value="NZ_CP063849.1"/>
</dbReference>
<dbReference type="GO" id="GO:0008270">
    <property type="term" value="F:zinc ion binding"/>
    <property type="evidence" value="ECO:0007669"/>
    <property type="project" value="InterPro"/>
</dbReference>
<sequence>MSGLCLASLGEVEESLMRTIAECVEERIGLPVVRRMQLPVPLDGYDRARGQMSSVTMLKLLLERAPSGVSRILGVTESDLFIPMLTFVFGQAQLKGRAAVVSAARLRQEFYGMAPDGTALLGRARKEAMHELGHTFGLIHCPDTRCAMSLSINLPQVDSKLEWYCEGCWPVLQERLEEVRYD</sequence>
<keyword evidence="2 7" id="KW-0645">Protease</keyword>
<dbReference type="PANTHER" id="PTHR15910:SF1">
    <property type="entry name" value="ARCHAEMETZINCIN-2"/>
    <property type="match status" value="1"/>
</dbReference>
<dbReference type="SUPFAM" id="SSF55486">
    <property type="entry name" value="Metalloproteases ('zincins'), catalytic domain"/>
    <property type="match status" value="1"/>
</dbReference>
<reference evidence="7 8" key="1">
    <citation type="submission" date="2020-10" db="EMBL/GenBank/DDBJ databases">
        <title>Complete genome sequence of Paludibaculum fermentans P105T, a facultatively anaerobic acidobacterium capable of dissimilatory Fe(III) reduction.</title>
        <authorList>
            <person name="Dedysh S.N."/>
            <person name="Beletsky A.V."/>
            <person name="Kulichevskaya I.S."/>
            <person name="Mardanov A.V."/>
            <person name="Ravin N.V."/>
        </authorList>
    </citation>
    <scope>NUCLEOTIDE SEQUENCE [LARGE SCALE GENOMIC DNA]</scope>
    <source>
        <strain evidence="7 8">P105</strain>
    </source>
</reference>
<comment type="cofactor">
    <cofactor evidence="1">
        <name>Zn(2+)</name>
        <dbReference type="ChEBI" id="CHEBI:29105"/>
    </cofactor>
</comment>
<dbReference type="InterPro" id="IPR012091">
    <property type="entry name" value="Pept_M54_archaemetzncn_arc/bac"/>
</dbReference>
<evidence type="ECO:0000256" key="1">
    <source>
        <dbReference type="ARBA" id="ARBA00001947"/>
    </source>
</evidence>